<evidence type="ECO:0000256" key="5">
    <source>
        <dbReference type="ARBA" id="ARBA00023136"/>
    </source>
</evidence>
<dbReference type="EMBL" id="JAFREM010000018">
    <property type="protein sequence ID" value="MBO1306858.1"/>
    <property type="molecule type" value="Genomic_DNA"/>
</dbReference>
<evidence type="ECO:0000313" key="11">
    <source>
        <dbReference type="EMBL" id="MBO1306858.1"/>
    </source>
</evidence>
<evidence type="ECO:0000256" key="4">
    <source>
        <dbReference type="ARBA" id="ARBA00022989"/>
    </source>
</evidence>
<dbReference type="InterPro" id="IPR003838">
    <property type="entry name" value="ABC3_permease_C"/>
</dbReference>
<dbReference type="InterPro" id="IPR050250">
    <property type="entry name" value="Macrolide_Exporter_MacB"/>
</dbReference>
<evidence type="ECO:0000256" key="1">
    <source>
        <dbReference type="ARBA" id="ARBA00004651"/>
    </source>
</evidence>
<feature type="transmembrane region" description="Helical" evidence="8">
    <location>
        <begin position="338"/>
        <end position="367"/>
    </location>
</feature>
<reference evidence="11 12" key="1">
    <citation type="submission" date="2021-03" db="EMBL/GenBank/DDBJ databases">
        <title>Enterococcal diversity collection.</title>
        <authorList>
            <person name="Gilmore M.S."/>
            <person name="Schwartzman J."/>
            <person name="Van Tyne D."/>
            <person name="Martin M."/>
            <person name="Earl A.M."/>
            <person name="Manson A.L."/>
            <person name="Straub T."/>
            <person name="Salamzade R."/>
            <person name="Saavedra J."/>
            <person name="Lebreton F."/>
            <person name="Prichula J."/>
            <person name="Schaufler K."/>
            <person name="Gaca A."/>
            <person name="Sgardioli B."/>
            <person name="Wagenaar J."/>
            <person name="Strong T."/>
        </authorList>
    </citation>
    <scope>NUCLEOTIDE SEQUENCE [LARGE SCALE GENOMIC DNA]</scope>
    <source>
        <strain evidence="11 12">669A</strain>
    </source>
</reference>
<accession>A0ABS3LCV0</accession>
<keyword evidence="2" id="KW-1003">Cell membrane</keyword>
<dbReference type="Pfam" id="PF12704">
    <property type="entry name" value="MacB_PCD"/>
    <property type="match status" value="1"/>
</dbReference>
<evidence type="ECO:0000256" key="8">
    <source>
        <dbReference type="SAM" id="Phobius"/>
    </source>
</evidence>
<feature type="transmembrane region" description="Helical" evidence="8">
    <location>
        <begin position="387"/>
        <end position="407"/>
    </location>
</feature>
<comment type="caution">
    <text evidence="11">The sequence shown here is derived from an EMBL/GenBank/DDBJ whole genome shotgun (WGS) entry which is preliminary data.</text>
</comment>
<feature type="transmembrane region" description="Helical" evidence="8">
    <location>
        <begin position="293"/>
        <end position="317"/>
    </location>
</feature>
<protein>
    <submittedName>
        <fullName evidence="11">ABC transporter permease</fullName>
    </submittedName>
</protein>
<evidence type="ECO:0000259" key="9">
    <source>
        <dbReference type="Pfam" id="PF02687"/>
    </source>
</evidence>
<feature type="domain" description="MacB-like periplasmic core" evidence="10">
    <location>
        <begin position="21"/>
        <end position="216"/>
    </location>
</feature>
<dbReference type="Pfam" id="PF02687">
    <property type="entry name" value="FtsX"/>
    <property type="match status" value="1"/>
</dbReference>
<dbReference type="InterPro" id="IPR025857">
    <property type="entry name" value="MacB_PCD"/>
</dbReference>
<comment type="similarity">
    <text evidence="6">Belongs to the ABC-4 integral membrane protein family.</text>
</comment>
<name>A0ABS3LCV0_9ENTE</name>
<organism evidence="11 12">
    <name type="scientific">Candidatus Enterococcus moelleringii</name>
    <dbReference type="NCBI Taxonomy" id="2815325"/>
    <lineage>
        <taxon>Bacteria</taxon>
        <taxon>Bacillati</taxon>
        <taxon>Bacillota</taxon>
        <taxon>Bacilli</taxon>
        <taxon>Lactobacillales</taxon>
        <taxon>Enterococcaceae</taxon>
        <taxon>Enterococcus</taxon>
    </lineage>
</organism>
<evidence type="ECO:0000256" key="3">
    <source>
        <dbReference type="ARBA" id="ARBA00022692"/>
    </source>
</evidence>
<evidence type="ECO:0000256" key="6">
    <source>
        <dbReference type="ARBA" id="ARBA00038076"/>
    </source>
</evidence>
<keyword evidence="4 8" id="KW-1133">Transmembrane helix</keyword>
<keyword evidence="12" id="KW-1185">Reference proteome</keyword>
<keyword evidence="5 8" id="KW-0472">Membrane</keyword>
<evidence type="ECO:0000256" key="7">
    <source>
        <dbReference type="SAM" id="MobiDB-lite"/>
    </source>
</evidence>
<evidence type="ECO:0000259" key="10">
    <source>
        <dbReference type="Pfam" id="PF12704"/>
    </source>
</evidence>
<gene>
    <name evidence="11" type="ORF">JZO70_11840</name>
</gene>
<feature type="transmembrane region" description="Helical" evidence="8">
    <location>
        <begin position="21"/>
        <end position="41"/>
    </location>
</feature>
<comment type="subcellular location">
    <subcellularLocation>
        <location evidence="1">Cell membrane</location>
        <topology evidence="1">Multi-pass membrane protein</topology>
    </subcellularLocation>
</comment>
<evidence type="ECO:0000313" key="12">
    <source>
        <dbReference type="Proteomes" id="UP000664601"/>
    </source>
</evidence>
<dbReference type="PANTHER" id="PTHR30572">
    <property type="entry name" value="MEMBRANE COMPONENT OF TRANSPORTER-RELATED"/>
    <property type="match status" value="1"/>
</dbReference>
<dbReference type="PANTHER" id="PTHR30572:SF4">
    <property type="entry name" value="ABC TRANSPORTER PERMEASE YTRF"/>
    <property type="match status" value="1"/>
</dbReference>
<proteinExistence type="inferred from homology"/>
<feature type="region of interest" description="Disordered" evidence="7">
    <location>
        <begin position="73"/>
        <end position="95"/>
    </location>
</feature>
<dbReference type="Proteomes" id="UP000664601">
    <property type="component" value="Unassembled WGS sequence"/>
</dbReference>
<keyword evidence="3 8" id="KW-0812">Transmembrane</keyword>
<sequence>MKFLDVIQSASSNLWRNKGRTILTIIAIFIGAFTISLTSGVNSGVNSYIDQQLREAGSKELLAIKSESLSNGMTISQSKPKEYSSEDGADGTESYLTDEDIQDIKQLANIEKVEPFQQSSPDYIQGDTDKKYLVSTVSKSDVTIDLEAGREVTGNSTDYEIALAPEYVKSLGYSSPKDALGKIVTLAVTIQATGEQELIKAKVVGVRNVSLTQQGKSIISTALSNRMVEISESGMPESMKHHYAILTARMKKDLSTKQVTAIKSQLSDMGYAAQTVEDEMGMIRQIVNAITGVLTLFAAIALLAASFGIVNTLYMSVQDRTREIGLMKAMGMSGGKVFLTFSVEALLIGFWGGLLGIGGAAAAGHFINQVAVDTFLNGLTGFELIQFSLPSMAAVILIIMLIAFLAGTLPANRAARLDPITALRYE</sequence>
<evidence type="ECO:0000256" key="2">
    <source>
        <dbReference type="ARBA" id="ARBA00022475"/>
    </source>
</evidence>
<dbReference type="RefSeq" id="WP_207673779.1">
    <property type="nucleotide sequence ID" value="NZ_JAFREM010000018.1"/>
</dbReference>
<feature type="domain" description="ABC3 transporter permease C-terminal" evidence="9">
    <location>
        <begin position="296"/>
        <end position="419"/>
    </location>
</feature>
<feature type="compositionally biased region" description="Acidic residues" evidence="7">
    <location>
        <begin position="85"/>
        <end position="95"/>
    </location>
</feature>